<dbReference type="InterPro" id="IPR029257">
    <property type="entry name" value="RAB3GAP2_C"/>
</dbReference>
<dbReference type="Pfam" id="PF14656">
    <property type="entry name" value="RAB3GAP2_C"/>
    <property type="match status" value="1"/>
</dbReference>
<feature type="domain" description="Rab3GAP regulatory subunit C-terminal" evidence="2">
    <location>
        <begin position="76"/>
        <end position="127"/>
    </location>
</feature>
<evidence type="ECO:0000259" key="2">
    <source>
        <dbReference type="Pfam" id="PF14656"/>
    </source>
</evidence>
<evidence type="ECO:0000313" key="3">
    <source>
        <dbReference type="EnsemblMetazoa" id="GPAI040177-PA"/>
    </source>
</evidence>
<reference evidence="4" key="1">
    <citation type="submission" date="2014-03" db="EMBL/GenBank/DDBJ databases">
        <authorList>
            <person name="Aksoy S."/>
            <person name="Warren W."/>
            <person name="Wilson R.K."/>
        </authorList>
    </citation>
    <scope>NUCLEOTIDE SEQUENCE [LARGE SCALE GENOMIC DNA]</scope>
    <source>
        <strain evidence="4">IAEA</strain>
    </source>
</reference>
<dbReference type="VEuPathDB" id="VectorBase:GPAI040177"/>
<accession>A0A1B0ABG1</accession>
<organism evidence="3 4">
    <name type="scientific">Glossina pallidipes</name>
    <name type="common">Tsetse fly</name>
    <dbReference type="NCBI Taxonomy" id="7398"/>
    <lineage>
        <taxon>Eukaryota</taxon>
        <taxon>Metazoa</taxon>
        <taxon>Ecdysozoa</taxon>
        <taxon>Arthropoda</taxon>
        <taxon>Hexapoda</taxon>
        <taxon>Insecta</taxon>
        <taxon>Pterygota</taxon>
        <taxon>Neoptera</taxon>
        <taxon>Endopterygota</taxon>
        <taxon>Diptera</taxon>
        <taxon>Brachycera</taxon>
        <taxon>Muscomorpha</taxon>
        <taxon>Hippoboscoidea</taxon>
        <taxon>Glossinidae</taxon>
        <taxon>Glossina</taxon>
    </lineage>
</organism>
<dbReference type="STRING" id="7398.A0A1B0ABG1"/>
<protein>
    <submittedName>
        <fullName evidence="3">RAB3GAP2_C domain-containing protein</fullName>
    </submittedName>
</protein>
<evidence type="ECO:0000313" key="4">
    <source>
        <dbReference type="Proteomes" id="UP000092445"/>
    </source>
</evidence>
<name>A0A1B0ABG1_GLOPL</name>
<feature type="region of interest" description="Disordered" evidence="1">
    <location>
        <begin position="179"/>
        <end position="205"/>
    </location>
</feature>
<keyword evidence="4" id="KW-1185">Reference proteome</keyword>
<dbReference type="EnsemblMetazoa" id="GPAI040177-RA">
    <property type="protein sequence ID" value="GPAI040177-PA"/>
    <property type="gene ID" value="GPAI040177"/>
</dbReference>
<sequence>MSNFQCGNLLLDVLYHPSEYTGPILCPFRSKNSFEKKSYAIRVEGGDRSKQIPLYVTGSNGSVTCQYKSFPFQMRKTVAKDLRQEDEGSQHDEEENWEQISHDEAQWALLIEELEYIVVLGAIIESHVCGGHDYGYVFVHVHLDACVLRNDQDRDGDPYCDDALYRQATVLVQMESELESVEDSEDEEFELSLDDDDELEPDDDDDDVVDDELALVEEEDSVVTFTGLLAKISAFMAGTDLGAFFRNCLNSSVKPPKPMEVKKLIENRVFRGLSFGKTPAKLSIKASSLSLRFS</sequence>
<evidence type="ECO:0000256" key="1">
    <source>
        <dbReference type="SAM" id="MobiDB-lite"/>
    </source>
</evidence>
<reference evidence="3" key="2">
    <citation type="submission" date="2020-05" db="UniProtKB">
        <authorList>
            <consortium name="EnsemblMetazoa"/>
        </authorList>
    </citation>
    <scope>IDENTIFICATION</scope>
    <source>
        <strain evidence="3">IAEA</strain>
    </source>
</reference>
<dbReference type="AlphaFoldDB" id="A0A1B0ABG1"/>
<proteinExistence type="predicted"/>
<dbReference type="Proteomes" id="UP000092445">
    <property type="component" value="Unassembled WGS sequence"/>
</dbReference>